<dbReference type="PROSITE" id="PS51078">
    <property type="entry name" value="ICLR_ED"/>
    <property type="match status" value="1"/>
</dbReference>
<evidence type="ECO:0000256" key="1">
    <source>
        <dbReference type="ARBA" id="ARBA00023015"/>
    </source>
</evidence>
<evidence type="ECO:0000259" key="5">
    <source>
        <dbReference type="PROSITE" id="PS51078"/>
    </source>
</evidence>
<dbReference type="PROSITE" id="PS51077">
    <property type="entry name" value="HTH_ICLR"/>
    <property type="match status" value="1"/>
</dbReference>
<dbReference type="Gene3D" id="1.10.10.10">
    <property type="entry name" value="Winged helix-like DNA-binding domain superfamily/Winged helix DNA-binding domain"/>
    <property type="match status" value="1"/>
</dbReference>
<proteinExistence type="predicted"/>
<dbReference type="PANTHER" id="PTHR30136">
    <property type="entry name" value="HELIX-TURN-HELIX TRANSCRIPTIONAL REGULATOR, ICLR FAMILY"/>
    <property type="match status" value="1"/>
</dbReference>
<dbReference type="eggNOG" id="COG1414">
    <property type="taxonomic scope" value="Bacteria"/>
</dbReference>
<evidence type="ECO:0000259" key="4">
    <source>
        <dbReference type="PROSITE" id="PS51077"/>
    </source>
</evidence>
<dbReference type="SMART" id="SM00346">
    <property type="entry name" value="HTH_ICLR"/>
    <property type="match status" value="1"/>
</dbReference>
<evidence type="ECO:0000256" key="2">
    <source>
        <dbReference type="ARBA" id="ARBA00023125"/>
    </source>
</evidence>
<dbReference type="Gene3D" id="3.30.450.40">
    <property type="match status" value="1"/>
</dbReference>
<dbReference type="Pfam" id="PF09339">
    <property type="entry name" value="HTH_IclR"/>
    <property type="match status" value="1"/>
</dbReference>
<dbReference type="AlphaFoldDB" id="D1BY95"/>
<evidence type="ECO:0000256" key="3">
    <source>
        <dbReference type="ARBA" id="ARBA00023163"/>
    </source>
</evidence>
<dbReference type="EMBL" id="CP001821">
    <property type="protein sequence ID" value="ACZ29938.1"/>
    <property type="molecule type" value="Genomic_DNA"/>
</dbReference>
<organism evidence="6 7">
    <name type="scientific">Xylanimonas cellulosilytica (strain DSM 15894 / JCM 12276 / CECT 5975 / KCTC 9989 / LMG 20990 / NBRC 107835 / XIL07)</name>
    <dbReference type="NCBI Taxonomy" id="446471"/>
    <lineage>
        <taxon>Bacteria</taxon>
        <taxon>Bacillati</taxon>
        <taxon>Actinomycetota</taxon>
        <taxon>Actinomycetes</taxon>
        <taxon>Micrococcales</taxon>
        <taxon>Promicromonosporaceae</taxon>
        <taxon>Xylanimonas</taxon>
    </lineage>
</organism>
<dbReference type="SUPFAM" id="SSF46785">
    <property type="entry name" value="Winged helix' DNA-binding domain"/>
    <property type="match status" value="1"/>
</dbReference>
<sequence length="272" mass="28533">MVRNERYRKDAPVADPSPIGAVDKALLALDALARAGAGGAPLAELAADVGVHKATLHRTLAALRHRGYAEQTPDGSYRLGAAALVLGGTFLREENLPDLLRPALEALSAQVDELVHLGALAGREIVYLDKVEPQRAVRVWSAVGRHRPAATTALGRAWLAAAEAAGTLLDDAALARLAGDDADPRALRRAVDAARERGYGEENEENEPGISCVAVAVLREGRPVAAVSITAPAERLSGQARRHRLDALRESLPGLLPAGLAVAAPAREKVTS</sequence>
<name>D1BY95_XYLCX</name>
<evidence type="ECO:0000313" key="6">
    <source>
        <dbReference type="EMBL" id="ACZ29938.1"/>
    </source>
</evidence>
<feature type="domain" description="IclR-ED" evidence="5">
    <location>
        <begin position="82"/>
        <end position="272"/>
    </location>
</feature>
<dbReference type="Pfam" id="PF01614">
    <property type="entry name" value="IclR_C"/>
    <property type="match status" value="1"/>
</dbReference>
<dbReference type="InterPro" id="IPR036388">
    <property type="entry name" value="WH-like_DNA-bd_sf"/>
</dbReference>
<dbReference type="PANTHER" id="PTHR30136:SF24">
    <property type="entry name" value="HTH-TYPE TRANSCRIPTIONAL REPRESSOR ALLR"/>
    <property type="match status" value="1"/>
</dbReference>
<dbReference type="STRING" id="446471.Xcel_0906"/>
<keyword evidence="7" id="KW-1185">Reference proteome</keyword>
<keyword evidence="3" id="KW-0804">Transcription</keyword>
<dbReference type="GO" id="GO:0003700">
    <property type="term" value="F:DNA-binding transcription factor activity"/>
    <property type="evidence" value="ECO:0007669"/>
    <property type="project" value="TreeGrafter"/>
</dbReference>
<keyword evidence="1" id="KW-0805">Transcription regulation</keyword>
<protein>
    <submittedName>
        <fullName evidence="6">Transcriptional regulator, IclR family</fullName>
    </submittedName>
</protein>
<dbReference type="InterPro" id="IPR050707">
    <property type="entry name" value="HTH_MetabolicPath_Reg"/>
</dbReference>
<reference evidence="7" key="1">
    <citation type="submission" date="2009-11" db="EMBL/GenBank/DDBJ databases">
        <title>The complete chromosome of Xylanimonas cellulosilytica DSM 15894.</title>
        <authorList>
            <consortium name="US DOE Joint Genome Institute (JGI-PGF)"/>
            <person name="Lucas S."/>
            <person name="Copeland A."/>
            <person name="Lapidus A."/>
            <person name="Glavina del Rio T."/>
            <person name="Dalin E."/>
            <person name="Tice H."/>
            <person name="Bruce D."/>
            <person name="Goodwin L."/>
            <person name="Pitluck S."/>
            <person name="Kyrpides N."/>
            <person name="Mavromatis K."/>
            <person name="Ivanova N."/>
            <person name="Mikhailova N."/>
            <person name="Foster B."/>
            <person name="Clum A."/>
            <person name="Brettin T."/>
            <person name="Detter J.C."/>
            <person name="Han C."/>
            <person name="Larimer F."/>
            <person name="Land M."/>
            <person name="Hauser L."/>
            <person name="Markowitz V."/>
            <person name="Cheng J.F."/>
            <person name="Hugenholtz P."/>
            <person name="Woyke T."/>
            <person name="Wu D."/>
            <person name="Gehrich-Schroeter G."/>
            <person name="Schneider S."/>
            <person name="Pukall S.R."/>
            <person name="Klenk H.P."/>
            <person name="Eisen J.A."/>
        </authorList>
    </citation>
    <scope>NUCLEOTIDE SEQUENCE [LARGE SCALE GENOMIC DNA]</scope>
    <source>
        <strain evidence="7">DSM 15894 / CECT 5975 / LMG 20990 / XIL07</strain>
    </source>
</reference>
<accession>D1BY95</accession>
<keyword evidence="2" id="KW-0238">DNA-binding</keyword>
<dbReference type="Proteomes" id="UP000002255">
    <property type="component" value="Chromosome"/>
</dbReference>
<dbReference type="InterPro" id="IPR014757">
    <property type="entry name" value="Tscrpt_reg_IclR_C"/>
</dbReference>
<dbReference type="SUPFAM" id="SSF55781">
    <property type="entry name" value="GAF domain-like"/>
    <property type="match status" value="1"/>
</dbReference>
<feature type="domain" description="HTH iclR-type" evidence="4">
    <location>
        <begin position="19"/>
        <end position="81"/>
    </location>
</feature>
<dbReference type="KEGG" id="xce:Xcel_0906"/>
<dbReference type="HOGENOM" id="CLU_062618_6_4_11"/>
<dbReference type="InterPro" id="IPR005471">
    <property type="entry name" value="Tscrpt_reg_IclR_N"/>
</dbReference>
<gene>
    <name evidence="6" type="ordered locus">Xcel_0906</name>
</gene>
<dbReference type="GO" id="GO:0045892">
    <property type="term" value="P:negative regulation of DNA-templated transcription"/>
    <property type="evidence" value="ECO:0007669"/>
    <property type="project" value="TreeGrafter"/>
</dbReference>
<dbReference type="OrthoDB" id="9000968at2"/>
<reference evidence="6 7" key="2">
    <citation type="journal article" date="2010" name="Stand. Genomic Sci.">
        <title>Complete genome sequence of Xylanimonas cellulosilytica type strain (XIL07).</title>
        <authorList>
            <person name="Foster B."/>
            <person name="Pukall R."/>
            <person name="Abt B."/>
            <person name="Nolan M."/>
            <person name="Glavina Del Rio T."/>
            <person name="Chen F."/>
            <person name="Lucas S."/>
            <person name="Tice H."/>
            <person name="Pitluck S."/>
            <person name="Cheng J.-F."/>
            <person name="Chertkov O."/>
            <person name="Brettin T."/>
            <person name="Han C."/>
            <person name="Detter J.C."/>
            <person name="Bruce D."/>
            <person name="Goodwin L."/>
            <person name="Ivanova N."/>
            <person name="Mavromatis K."/>
            <person name="Pati A."/>
            <person name="Mikhailova N."/>
            <person name="Chen A."/>
            <person name="Palaniappan K."/>
            <person name="Land M."/>
            <person name="Hauser L."/>
            <person name="Chang Y.-J."/>
            <person name="Jeffries C.D."/>
            <person name="Chain P."/>
            <person name="Rohde M."/>
            <person name="Goeker M."/>
            <person name="Bristow J."/>
            <person name="Eisen J.A."/>
            <person name="Markowitz V."/>
            <person name="Hugenholtz P."/>
            <person name="Kyrpides N.C."/>
            <person name="Klenk H.-P."/>
            <person name="Lapidus A."/>
        </authorList>
    </citation>
    <scope>NUCLEOTIDE SEQUENCE [LARGE SCALE GENOMIC DNA]</scope>
    <source>
        <strain evidence="7">DSM 15894 / CECT 5975 / LMG 20990 / XIL07</strain>
    </source>
</reference>
<evidence type="ECO:0000313" key="7">
    <source>
        <dbReference type="Proteomes" id="UP000002255"/>
    </source>
</evidence>
<dbReference type="InterPro" id="IPR029016">
    <property type="entry name" value="GAF-like_dom_sf"/>
</dbReference>
<dbReference type="InterPro" id="IPR036390">
    <property type="entry name" value="WH_DNA-bd_sf"/>
</dbReference>
<dbReference type="GO" id="GO:0003677">
    <property type="term" value="F:DNA binding"/>
    <property type="evidence" value="ECO:0007669"/>
    <property type="project" value="UniProtKB-KW"/>
</dbReference>